<dbReference type="PROSITE" id="PS50883">
    <property type="entry name" value="EAL"/>
    <property type="match status" value="1"/>
</dbReference>
<evidence type="ECO:0000313" key="11">
    <source>
        <dbReference type="Proteomes" id="UP000255036"/>
    </source>
</evidence>
<keyword evidence="5 7" id="KW-0472">Membrane</keyword>
<keyword evidence="6" id="KW-0175">Coiled coil</keyword>
<dbReference type="InterPro" id="IPR033479">
    <property type="entry name" value="dCache_1"/>
</dbReference>
<sequence>MIRKSIRNKFILAIFMGCLIPYLLGGLYLKSFIEKKMYQTSIEHSKQILQKVSELIDNSLIHDMKQEVTLLASLDVVKNAGKNLNNYSKYDETYIYEETKTEKTIKEYFKVLKESHESTNFIFLGMESGGYMEYPRFIPTKSYDPRTRPWYKQAINKDKIIMSDPYITSNTNEMVVSFAKKIQNKAETVGVVGISVKLDELNQKISNTKIGKSGFVFVMSPNRKFIVSPNNPEWILKTPEELGIEGFKNSNLEKGVSFTTKLNNVEYVFNAVVSKESGLYVISAADKEEILNETRKIPNILITIYAITYVIVFVIIYQISRRITKPILEISSVINHMTDFDFNFADNKEILHYTKRMDEIGIVSKALVNLHDNFNELMKQVNMIDDEIRNINIEESKKYQLEVSEDNPFNGVICSMNALLDKVDLYFETLKSKNKEIIKNNELLTATEEELRAQLDQINEQKEHINFLAYHDALTGLPNRRKFVENLTNKIASKQEGAVILLDIDDFKGINDTLGHVFGDKVIDTVAKRLQDIAVPQMFISRFGGDEFLILIEHRKEIEELNEYLNKICSIFDEKIHIDGNDIEIRISMGITLFPQNSKDVDQLVMQADLAMYSVKNSGKNGYKYFNYSMMEHQITKSNIEFVLRDAIENDGFKIVYQPQINVRNGEIAGYEALLRLRDFDFSPAEFIDIAEKNGMIIKIGRIVTEKVIEQLNQWKEKGLEIKPVAINFSANQLHDYGYISFVESLLEKYHLDARYIEIEITENIFLENKQVTLAFLKNLKQMGIKIAIDDFGTGYSSLNYLTFLPVDIVKLDRSLNLKFLEMNNVKVMNSLISLVHSLGLVVIAEGIETLEQVKKLDEAYCDYIQGYYFSKPIEANQIIAINSKIYDLY</sequence>
<feature type="domain" description="GGDEF" evidence="9">
    <location>
        <begin position="495"/>
        <end position="628"/>
    </location>
</feature>
<evidence type="ECO:0000256" key="3">
    <source>
        <dbReference type="ARBA" id="ARBA00022692"/>
    </source>
</evidence>
<dbReference type="InterPro" id="IPR035919">
    <property type="entry name" value="EAL_sf"/>
</dbReference>
<dbReference type="InterPro" id="IPR000160">
    <property type="entry name" value="GGDEF_dom"/>
</dbReference>
<evidence type="ECO:0000256" key="4">
    <source>
        <dbReference type="ARBA" id="ARBA00022989"/>
    </source>
</evidence>
<dbReference type="PANTHER" id="PTHR33121:SF70">
    <property type="entry name" value="SIGNALING PROTEIN YKOW"/>
    <property type="match status" value="1"/>
</dbReference>
<evidence type="ECO:0000256" key="5">
    <source>
        <dbReference type="ARBA" id="ARBA00023136"/>
    </source>
</evidence>
<dbReference type="SUPFAM" id="SSF103190">
    <property type="entry name" value="Sensory domain-like"/>
    <property type="match status" value="1"/>
</dbReference>
<evidence type="ECO:0000259" key="8">
    <source>
        <dbReference type="PROSITE" id="PS50883"/>
    </source>
</evidence>
<evidence type="ECO:0000313" key="10">
    <source>
        <dbReference type="EMBL" id="RDU22740.1"/>
    </source>
</evidence>
<evidence type="ECO:0000256" key="1">
    <source>
        <dbReference type="ARBA" id="ARBA00004651"/>
    </source>
</evidence>
<dbReference type="PANTHER" id="PTHR33121">
    <property type="entry name" value="CYCLIC DI-GMP PHOSPHODIESTERASE PDEF"/>
    <property type="match status" value="1"/>
</dbReference>
<comment type="subcellular location">
    <subcellularLocation>
        <location evidence="1">Cell membrane</location>
        <topology evidence="1">Multi-pass membrane protein</topology>
    </subcellularLocation>
</comment>
<keyword evidence="11" id="KW-1185">Reference proteome</keyword>
<dbReference type="InterPro" id="IPR050706">
    <property type="entry name" value="Cyclic-di-GMP_PDE-like"/>
</dbReference>
<dbReference type="CDD" id="cd01949">
    <property type="entry name" value="GGDEF"/>
    <property type="match status" value="1"/>
</dbReference>
<dbReference type="CDD" id="cd18774">
    <property type="entry name" value="PDC2_HK_sensor"/>
    <property type="match status" value="1"/>
</dbReference>
<feature type="domain" description="EAL" evidence="8">
    <location>
        <begin position="637"/>
        <end position="887"/>
    </location>
</feature>
<dbReference type="InterPro" id="IPR029151">
    <property type="entry name" value="Sensor-like_sf"/>
</dbReference>
<dbReference type="AlphaFoldDB" id="A0A371ATE4"/>
<dbReference type="Pfam" id="PF00990">
    <property type="entry name" value="GGDEF"/>
    <property type="match status" value="1"/>
</dbReference>
<dbReference type="Proteomes" id="UP000255036">
    <property type="component" value="Unassembled WGS sequence"/>
</dbReference>
<dbReference type="Gene3D" id="1.10.8.500">
    <property type="entry name" value="HAMP domain in histidine kinase"/>
    <property type="match status" value="1"/>
</dbReference>
<dbReference type="SUPFAM" id="SSF141868">
    <property type="entry name" value="EAL domain-like"/>
    <property type="match status" value="1"/>
</dbReference>
<dbReference type="NCBIfam" id="TIGR00254">
    <property type="entry name" value="GGDEF"/>
    <property type="match status" value="1"/>
</dbReference>
<dbReference type="SUPFAM" id="SSF55073">
    <property type="entry name" value="Nucleotide cyclase"/>
    <property type="match status" value="1"/>
</dbReference>
<dbReference type="GO" id="GO:0005886">
    <property type="term" value="C:plasma membrane"/>
    <property type="evidence" value="ECO:0007669"/>
    <property type="project" value="UniProtKB-SubCell"/>
</dbReference>
<evidence type="ECO:0000256" key="7">
    <source>
        <dbReference type="SAM" id="Phobius"/>
    </source>
</evidence>
<dbReference type="EMBL" id="QRCT01000048">
    <property type="protein sequence ID" value="RDU22740.1"/>
    <property type="molecule type" value="Genomic_DNA"/>
</dbReference>
<keyword evidence="3 7" id="KW-0812">Transmembrane</keyword>
<dbReference type="CDD" id="cd12913">
    <property type="entry name" value="PDC1_MCP_like"/>
    <property type="match status" value="1"/>
</dbReference>
<organism evidence="10 11">
    <name type="scientific">Anaerosacchariphilus polymeriproducens</name>
    <dbReference type="NCBI Taxonomy" id="1812858"/>
    <lineage>
        <taxon>Bacteria</taxon>
        <taxon>Bacillati</taxon>
        <taxon>Bacillota</taxon>
        <taxon>Clostridia</taxon>
        <taxon>Lachnospirales</taxon>
        <taxon>Lachnospiraceae</taxon>
        <taxon>Anaerosacchariphilus</taxon>
    </lineage>
</organism>
<dbReference type="RefSeq" id="WP_115482674.1">
    <property type="nucleotide sequence ID" value="NZ_QRCT01000048.1"/>
</dbReference>
<dbReference type="Gene3D" id="3.30.450.20">
    <property type="entry name" value="PAS domain"/>
    <property type="match status" value="2"/>
</dbReference>
<evidence type="ECO:0000259" key="9">
    <source>
        <dbReference type="PROSITE" id="PS50887"/>
    </source>
</evidence>
<dbReference type="InterPro" id="IPR001633">
    <property type="entry name" value="EAL_dom"/>
</dbReference>
<keyword evidence="4 7" id="KW-1133">Transmembrane helix</keyword>
<dbReference type="InterPro" id="IPR029787">
    <property type="entry name" value="Nucleotide_cyclase"/>
</dbReference>
<dbReference type="OrthoDB" id="9805474at2"/>
<protein>
    <submittedName>
        <fullName evidence="10">EAL domain-containing protein</fullName>
    </submittedName>
</protein>
<dbReference type="InterPro" id="IPR043128">
    <property type="entry name" value="Rev_trsase/Diguanyl_cyclase"/>
</dbReference>
<feature type="coiled-coil region" evidence="6">
    <location>
        <begin position="434"/>
        <end position="464"/>
    </location>
</feature>
<evidence type="ECO:0000256" key="2">
    <source>
        <dbReference type="ARBA" id="ARBA00022475"/>
    </source>
</evidence>
<dbReference type="PROSITE" id="PS50887">
    <property type="entry name" value="GGDEF"/>
    <property type="match status" value="1"/>
</dbReference>
<feature type="transmembrane region" description="Helical" evidence="7">
    <location>
        <begin position="300"/>
        <end position="319"/>
    </location>
</feature>
<dbReference type="GO" id="GO:0071111">
    <property type="term" value="F:cyclic-guanylate-specific phosphodiesterase activity"/>
    <property type="evidence" value="ECO:0007669"/>
    <property type="project" value="InterPro"/>
</dbReference>
<evidence type="ECO:0000256" key="6">
    <source>
        <dbReference type="SAM" id="Coils"/>
    </source>
</evidence>
<dbReference type="Pfam" id="PF00563">
    <property type="entry name" value="EAL"/>
    <property type="match status" value="1"/>
</dbReference>
<dbReference type="SMART" id="SM00267">
    <property type="entry name" value="GGDEF"/>
    <property type="match status" value="1"/>
</dbReference>
<keyword evidence="2" id="KW-1003">Cell membrane</keyword>
<gene>
    <name evidence="10" type="ORF">DWV06_13300</name>
</gene>
<dbReference type="Gene3D" id="3.30.70.270">
    <property type="match status" value="1"/>
</dbReference>
<name>A0A371ATE4_9FIRM</name>
<accession>A0A371ATE4</accession>
<dbReference type="SMART" id="SM00052">
    <property type="entry name" value="EAL"/>
    <property type="match status" value="1"/>
</dbReference>
<dbReference type="CDD" id="cd01948">
    <property type="entry name" value="EAL"/>
    <property type="match status" value="1"/>
</dbReference>
<comment type="caution">
    <text evidence="10">The sequence shown here is derived from an EMBL/GenBank/DDBJ whole genome shotgun (WGS) entry which is preliminary data.</text>
</comment>
<reference evidence="10 11" key="1">
    <citation type="submission" date="2018-07" db="EMBL/GenBank/DDBJ databases">
        <title>Anaerosacharophilus polymeroproducens gen. nov. sp. nov., an anaerobic bacterium isolated from salt field.</title>
        <authorList>
            <person name="Kim W."/>
            <person name="Yang S.-H."/>
            <person name="Oh J."/>
            <person name="Lee J.-H."/>
            <person name="Kwon K.K."/>
        </authorList>
    </citation>
    <scope>NUCLEOTIDE SEQUENCE [LARGE SCALE GENOMIC DNA]</scope>
    <source>
        <strain evidence="10 11">MCWD5</strain>
    </source>
</reference>
<dbReference type="Gene3D" id="3.20.20.450">
    <property type="entry name" value="EAL domain"/>
    <property type="match status" value="1"/>
</dbReference>
<dbReference type="Pfam" id="PF02743">
    <property type="entry name" value="dCache_1"/>
    <property type="match status" value="1"/>
</dbReference>
<proteinExistence type="predicted"/>